<dbReference type="SUPFAM" id="SSF46785">
    <property type="entry name" value="Winged helix' DNA-binding domain"/>
    <property type="match status" value="1"/>
</dbReference>
<dbReference type="GO" id="GO:0003677">
    <property type="term" value="F:DNA binding"/>
    <property type="evidence" value="ECO:0007669"/>
    <property type="project" value="UniProtKB-KW"/>
</dbReference>
<keyword evidence="1" id="KW-0805">Transcription regulation</keyword>
<dbReference type="InterPro" id="IPR036388">
    <property type="entry name" value="WH-like_DNA-bd_sf"/>
</dbReference>
<gene>
    <name evidence="6" type="ORF">DDZ18_01250</name>
</gene>
<feature type="compositionally biased region" description="Basic and acidic residues" evidence="4">
    <location>
        <begin position="158"/>
        <end position="172"/>
    </location>
</feature>
<evidence type="ECO:0000256" key="3">
    <source>
        <dbReference type="ARBA" id="ARBA00023163"/>
    </source>
</evidence>
<evidence type="ECO:0000256" key="4">
    <source>
        <dbReference type="SAM" id="MobiDB-lite"/>
    </source>
</evidence>
<reference evidence="7" key="1">
    <citation type="submission" date="2018-05" db="EMBL/GenBank/DDBJ databases">
        <authorList>
            <person name="Liu B.-T."/>
        </authorList>
    </citation>
    <scope>NUCLEOTIDE SEQUENCE [LARGE SCALE GENOMIC DNA]</scope>
    <source>
        <strain evidence="7">WD6-1</strain>
    </source>
</reference>
<dbReference type="AlphaFoldDB" id="A0A2U2BW69"/>
<feature type="domain" description="HTH marR-type" evidence="5">
    <location>
        <begin position="10"/>
        <end position="142"/>
    </location>
</feature>
<dbReference type="EMBL" id="QEXV01000001">
    <property type="protein sequence ID" value="PWE18263.1"/>
    <property type="molecule type" value="Genomic_DNA"/>
</dbReference>
<dbReference type="Pfam" id="PF12802">
    <property type="entry name" value="MarR_2"/>
    <property type="match status" value="1"/>
</dbReference>
<name>A0A2U2BW69_9PROT</name>
<dbReference type="GO" id="GO:0003700">
    <property type="term" value="F:DNA-binding transcription factor activity"/>
    <property type="evidence" value="ECO:0007669"/>
    <property type="project" value="InterPro"/>
</dbReference>
<evidence type="ECO:0000313" key="7">
    <source>
        <dbReference type="Proteomes" id="UP000245168"/>
    </source>
</evidence>
<evidence type="ECO:0000259" key="5">
    <source>
        <dbReference type="PROSITE" id="PS50995"/>
    </source>
</evidence>
<evidence type="ECO:0000313" key="6">
    <source>
        <dbReference type="EMBL" id="PWE18263.1"/>
    </source>
</evidence>
<dbReference type="PANTHER" id="PTHR42756:SF1">
    <property type="entry name" value="TRANSCRIPTIONAL REPRESSOR OF EMRAB OPERON"/>
    <property type="match status" value="1"/>
</dbReference>
<dbReference type="PROSITE" id="PS50995">
    <property type="entry name" value="HTH_MARR_2"/>
    <property type="match status" value="1"/>
</dbReference>
<dbReference type="Proteomes" id="UP000245168">
    <property type="component" value="Unassembled WGS sequence"/>
</dbReference>
<proteinExistence type="predicted"/>
<organism evidence="6 7">
    <name type="scientific">Marinicauda salina</name>
    <dbReference type="NCBI Taxonomy" id="2135793"/>
    <lineage>
        <taxon>Bacteria</taxon>
        <taxon>Pseudomonadati</taxon>
        <taxon>Pseudomonadota</taxon>
        <taxon>Alphaproteobacteria</taxon>
        <taxon>Maricaulales</taxon>
        <taxon>Maricaulaceae</taxon>
        <taxon>Marinicauda</taxon>
    </lineage>
</organism>
<accession>A0A2U2BW69</accession>
<evidence type="ECO:0000256" key="1">
    <source>
        <dbReference type="ARBA" id="ARBA00023015"/>
    </source>
</evidence>
<dbReference type="SMART" id="SM00347">
    <property type="entry name" value="HTH_MARR"/>
    <property type="match status" value="1"/>
</dbReference>
<feature type="compositionally biased region" description="Basic residues" evidence="4">
    <location>
        <begin position="173"/>
        <end position="183"/>
    </location>
</feature>
<dbReference type="InterPro" id="IPR036390">
    <property type="entry name" value="WH_DNA-bd_sf"/>
</dbReference>
<sequence>MADQPDFDLSASPGHLLHRAQQFAADRFAEATGDMRITQRQFAVLSAVARDEGLSQTKLVQVTGIDRSTLAELVSRMAQKNLLVREKAPGDGRANSIRLSDEGRSLYQTALAGAAAADEAIIAALPKNKRTSFVEALARISRRIDMDAETLKAEALKEKEKAKKAAAKAKEKDKKKKKKKKKK</sequence>
<comment type="caution">
    <text evidence="6">The sequence shown here is derived from an EMBL/GenBank/DDBJ whole genome shotgun (WGS) entry which is preliminary data.</text>
</comment>
<dbReference type="PANTHER" id="PTHR42756">
    <property type="entry name" value="TRANSCRIPTIONAL REGULATOR, MARR"/>
    <property type="match status" value="1"/>
</dbReference>
<keyword evidence="2" id="KW-0238">DNA-binding</keyword>
<dbReference type="Gene3D" id="1.10.10.10">
    <property type="entry name" value="Winged helix-like DNA-binding domain superfamily/Winged helix DNA-binding domain"/>
    <property type="match status" value="1"/>
</dbReference>
<keyword evidence="3" id="KW-0804">Transcription</keyword>
<evidence type="ECO:0000256" key="2">
    <source>
        <dbReference type="ARBA" id="ARBA00023125"/>
    </source>
</evidence>
<dbReference type="RefSeq" id="WP_109251537.1">
    <property type="nucleotide sequence ID" value="NZ_QEXV01000001.1"/>
</dbReference>
<feature type="region of interest" description="Disordered" evidence="4">
    <location>
        <begin position="158"/>
        <end position="183"/>
    </location>
</feature>
<protein>
    <submittedName>
        <fullName evidence="6">MarR family transcriptional regulator</fullName>
    </submittedName>
</protein>
<dbReference type="OrthoDB" id="7349109at2"/>
<keyword evidence="7" id="KW-1185">Reference proteome</keyword>
<dbReference type="InterPro" id="IPR000835">
    <property type="entry name" value="HTH_MarR-typ"/>
</dbReference>